<proteinExistence type="predicted"/>
<reference evidence="4" key="1">
    <citation type="submission" date="2016-12" db="EMBL/GenBank/DDBJ databases">
        <authorList>
            <person name="Varghese N."/>
            <person name="Submissions S."/>
        </authorList>
    </citation>
    <scope>NUCLEOTIDE SEQUENCE [LARGE SCALE GENOMIC DNA]</scope>
    <source>
        <strain evidence="4">DSM 13020</strain>
    </source>
</reference>
<dbReference type="AlphaFoldDB" id="A0A1M7T2H8"/>
<protein>
    <submittedName>
        <fullName evidence="3">Uncharacterized protein</fullName>
    </submittedName>
</protein>
<evidence type="ECO:0000256" key="1">
    <source>
        <dbReference type="SAM" id="Coils"/>
    </source>
</evidence>
<gene>
    <name evidence="3" type="ORF">SAMN02745226_01472</name>
</gene>
<dbReference type="OrthoDB" id="9819446at2"/>
<keyword evidence="2" id="KW-0472">Membrane</keyword>
<feature type="transmembrane region" description="Helical" evidence="2">
    <location>
        <begin position="6"/>
        <end position="35"/>
    </location>
</feature>
<keyword evidence="2" id="KW-1133">Transmembrane helix</keyword>
<keyword evidence="2" id="KW-0812">Transmembrane</keyword>
<dbReference type="EMBL" id="FRDJ01000008">
    <property type="protein sequence ID" value="SHN64965.1"/>
    <property type="molecule type" value="Genomic_DNA"/>
</dbReference>
<dbReference type="Proteomes" id="UP000184207">
    <property type="component" value="Unassembled WGS sequence"/>
</dbReference>
<sequence>MSLDSLVGYMMFSVIISVVTLVLAIAYGVVIYFAIRKTREMLLEIHSSSKQLFEIVQRIEQRSEVLNTVDLRLQAIEMRLKELKEAVSNQFYETKTNLSEIGSSLDDTMNHIGEIDSKLIRLNQIFEQNKETIERQLKEIGENVSKRFDETKLNISKIINSLDETKSRIEEVDSKLLRQNQILEQYQETLKELLELNTRTSDLISQTEMLKIEIQRLRDVLNEPLDLSEWVDGNGTSKE</sequence>
<evidence type="ECO:0000313" key="3">
    <source>
        <dbReference type="EMBL" id="SHN64965.1"/>
    </source>
</evidence>
<keyword evidence="4" id="KW-1185">Reference proteome</keyword>
<accession>A0A1M7T2H8</accession>
<evidence type="ECO:0000313" key="4">
    <source>
        <dbReference type="Proteomes" id="UP000184207"/>
    </source>
</evidence>
<keyword evidence="1" id="KW-0175">Coiled coil</keyword>
<name>A0A1M7T2H8_FERGO</name>
<dbReference type="STRING" id="1121883.SAMN02745226_01472"/>
<organism evidence="3 4">
    <name type="scientific">Fervidobacterium gondwanense DSM 13020</name>
    <dbReference type="NCBI Taxonomy" id="1121883"/>
    <lineage>
        <taxon>Bacteria</taxon>
        <taxon>Thermotogati</taxon>
        <taxon>Thermotogota</taxon>
        <taxon>Thermotogae</taxon>
        <taxon>Thermotogales</taxon>
        <taxon>Fervidobacteriaceae</taxon>
        <taxon>Fervidobacterium</taxon>
    </lineage>
</organism>
<dbReference type="RefSeq" id="WP_011994510.1">
    <property type="nucleotide sequence ID" value="NZ_FRDJ01000008.1"/>
</dbReference>
<evidence type="ECO:0000256" key="2">
    <source>
        <dbReference type="SAM" id="Phobius"/>
    </source>
</evidence>
<feature type="coiled-coil region" evidence="1">
    <location>
        <begin position="169"/>
        <end position="203"/>
    </location>
</feature>